<accession>A0A1Q2HQZ1</accession>
<dbReference type="AlphaFoldDB" id="A0A1Q2HQZ1"/>
<evidence type="ECO:0000313" key="3">
    <source>
        <dbReference type="EMBL" id="AQQ09832.1"/>
    </source>
</evidence>
<protein>
    <recommendedName>
        <fullName evidence="2">Ice-binding protein C-terminal domain-containing protein</fullName>
    </recommendedName>
</protein>
<feature type="signal peptide" evidence="1">
    <location>
        <begin position="1"/>
        <end position="27"/>
    </location>
</feature>
<sequence precursor="true">MSFKKTLRNILAGGLVGLAALVGSAQKADGAIVSFNPDQSTLTDRPIYGMSQATDDFYLTGNSDTFKLDKNFSGNFQETAEYSNEHTMQDAASLGNDYTLHLGIDNVIYRMDNNTGNFAPFGSQGTLGSAGLNSFGLGALASENKAYSFAVNGNNEIIGKEWDLNSLLVTDTINFGVLGSQYGTPTGAEAYKLDNGNIGFLLTTKDAPSSRENYFLDFNRDGTFTGNGGLLNGAFGSLEDLTYNNGEIGLGYDSAFFGRVQTGQYQGTAIPEPTTALLFGLGALGAATIRRSRK</sequence>
<dbReference type="RefSeq" id="WP_161488153.1">
    <property type="nucleotide sequence ID" value="NZ_CP019633.1"/>
</dbReference>
<dbReference type="InterPro" id="IPR013424">
    <property type="entry name" value="Ice-binding_C"/>
</dbReference>
<feature type="domain" description="Ice-binding protein C-terminal" evidence="2">
    <location>
        <begin position="269"/>
        <end position="291"/>
    </location>
</feature>
<keyword evidence="4" id="KW-1185">Reference proteome</keyword>
<organism evidence="3 4">
    <name type="scientific">Sedimentisphaera cyanobacteriorum</name>
    <dbReference type="NCBI Taxonomy" id="1940790"/>
    <lineage>
        <taxon>Bacteria</taxon>
        <taxon>Pseudomonadati</taxon>
        <taxon>Planctomycetota</taxon>
        <taxon>Phycisphaerae</taxon>
        <taxon>Sedimentisphaerales</taxon>
        <taxon>Sedimentisphaeraceae</taxon>
        <taxon>Sedimentisphaera</taxon>
    </lineage>
</organism>
<proteinExistence type="predicted"/>
<dbReference type="EMBL" id="CP019633">
    <property type="protein sequence ID" value="AQQ09832.1"/>
    <property type="molecule type" value="Genomic_DNA"/>
</dbReference>
<dbReference type="KEGG" id="pbu:L21SP3_01651"/>
<evidence type="ECO:0000259" key="2">
    <source>
        <dbReference type="Pfam" id="PF07589"/>
    </source>
</evidence>
<feature type="chain" id="PRO_5013247453" description="Ice-binding protein C-terminal domain-containing protein" evidence="1">
    <location>
        <begin position="28"/>
        <end position="294"/>
    </location>
</feature>
<dbReference type="Proteomes" id="UP000188273">
    <property type="component" value="Chromosome"/>
</dbReference>
<keyword evidence="1" id="KW-0732">Signal</keyword>
<gene>
    <name evidence="3" type="ORF">L21SP3_01651</name>
</gene>
<evidence type="ECO:0000256" key="1">
    <source>
        <dbReference type="SAM" id="SignalP"/>
    </source>
</evidence>
<evidence type="ECO:0000313" key="4">
    <source>
        <dbReference type="Proteomes" id="UP000188273"/>
    </source>
</evidence>
<reference evidence="4" key="1">
    <citation type="submission" date="2017-02" db="EMBL/GenBank/DDBJ databases">
        <title>Comparative genomics and description of representatives of a novel lineage of planctomycetes thriving in anoxic sediments.</title>
        <authorList>
            <person name="Spring S."/>
            <person name="Bunk B."/>
            <person name="Sproer C."/>
            <person name="Klenk H.-P."/>
        </authorList>
    </citation>
    <scope>NUCLEOTIDE SEQUENCE [LARGE SCALE GENOMIC DNA]</scope>
    <source>
        <strain evidence="4">L21-RPul-D3</strain>
    </source>
</reference>
<dbReference type="Pfam" id="PF07589">
    <property type="entry name" value="PEP-CTERM"/>
    <property type="match status" value="1"/>
</dbReference>
<name>A0A1Q2HQZ1_9BACT</name>
<dbReference type="NCBIfam" id="TIGR02595">
    <property type="entry name" value="PEP_CTERM"/>
    <property type="match status" value="1"/>
</dbReference>